<dbReference type="AlphaFoldDB" id="V5SJK5"/>
<dbReference type="EMBL" id="CP006912">
    <property type="protein sequence ID" value="AHB50275.1"/>
    <property type="molecule type" value="Genomic_DNA"/>
</dbReference>
<dbReference type="KEGG" id="hni:W911_12820"/>
<gene>
    <name evidence="1" type="ORF">W911_12820</name>
</gene>
<proteinExistence type="predicted"/>
<accession>V5SJK5</accession>
<dbReference type="STRING" id="1029756.W911_12820"/>
<protein>
    <submittedName>
        <fullName evidence="1">Uncharacterized protein</fullName>
    </submittedName>
</protein>
<evidence type="ECO:0000313" key="2">
    <source>
        <dbReference type="Proteomes" id="UP000018542"/>
    </source>
</evidence>
<dbReference type="Proteomes" id="UP000018542">
    <property type="component" value="Chromosome"/>
</dbReference>
<name>V5SJK5_9HYPH</name>
<evidence type="ECO:0000313" key="1">
    <source>
        <dbReference type="EMBL" id="AHB50275.1"/>
    </source>
</evidence>
<reference evidence="1 2" key="1">
    <citation type="journal article" date="2014" name="Genome Announc.">
        <title>Complete Genome Sequence of Hyphomicrobium nitrativorans Strain NL23, a Denitrifying Bacterium Isolated from Biofilm of a Methanol-Fed Denitrification System Treating Seawater at the Montreal Biodome.</title>
        <authorList>
            <person name="Martineau C."/>
            <person name="Villeneuve C."/>
            <person name="Mauffrey F."/>
            <person name="Villemur R."/>
        </authorList>
    </citation>
    <scope>NUCLEOTIDE SEQUENCE [LARGE SCALE GENOMIC DNA]</scope>
    <source>
        <strain evidence="1">NL23</strain>
    </source>
</reference>
<organism evidence="1 2">
    <name type="scientific">Hyphomicrobium nitrativorans NL23</name>
    <dbReference type="NCBI Taxonomy" id="1029756"/>
    <lineage>
        <taxon>Bacteria</taxon>
        <taxon>Pseudomonadati</taxon>
        <taxon>Pseudomonadota</taxon>
        <taxon>Alphaproteobacteria</taxon>
        <taxon>Hyphomicrobiales</taxon>
        <taxon>Hyphomicrobiaceae</taxon>
        <taxon>Hyphomicrobium</taxon>
    </lineage>
</organism>
<sequence>MLECLDQQVFGALVQSMAMTFEIFDRAARHTGCGG</sequence>
<dbReference type="HOGENOM" id="CLU_3365383_0_0_5"/>
<keyword evidence="2" id="KW-1185">Reference proteome</keyword>